<dbReference type="PANTHER" id="PTHR43806:SF11">
    <property type="entry name" value="CEREVISIN-RELATED"/>
    <property type="match status" value="1"/>
</dbReference>
<dbReference type="Gene3D" id="3.40.50.200">
    <property type="entry name" value="Peptidase S8/S53 domain"/>
    <property type="match status" value="1"/>
</dbReference>
<dbReference type="PROSITE" id="PS51892">
    <property type="entry name" value="SUBTILASE"/>
    <property type="match status" value="1"/>
</dbReference>
<feature type="domain" description="Peptidase S8/S53" evidence="8">
    <location>
        <begin position="143"/>
        <end position="373"/>
    </location>
</feature>
<proteinExistence type="inferred from homology"/>
<evidence type="ECO:0000256" key="6">
    <source>
        <dbReference type="RuleBase" id="RU003355"/>
    </source>
</evidence>
<dbReference type="SUPFAM" id="SSF52743">
    <property type="entry name" value="Subtilisin-like"/>
    <property type="match status" value="1"/>
</dbReference>
<dbReference type="InterPro" id="IPR022398">
    <property type="entry name" value="Peptidase_S8_His-AS"/>
</dbReference>
<evidence type="ECO:0000313" key="10">
    <source>
        <dbReference type="EMBL" id="RKP09907.1"/>
    </source>
</evidence>
<dbReference type="Pfam" id="PF05922">
    <property type="entry name" value="Inhibitor_I9"/>
    <property type="match status" value="1"/>
</dbReference>
<dbReference type="EMBL" id="KZ992481">
    <property type="protein sequence ID" value="RKP09907.1"/>
    <property type="molecule type" value="Genomic_DNA"/>
</dbReference>
<keyword evidence="11" id="KW-1185">Reference proteome</keyword>
<dbReference type="PROSITE" id="PS00137">
    <property type="entry name" value="SUBTILASE_HIS"/>
    <property type="match status" value="1"/>
</dbReference>
<dbReference type="InterPro" id="IPR037045">
    <property type="entry name" value="S8pro/Inhibitor_I9_sf"/>
</dbReference>
<dbReference type="PROSITE" id="PS00138">
    <property type="entry name" value="SUBTILASE_SER"/>
    <property type="match status" value="1"/>
</dbReference>
<evidence type="ECO:0000313" key="11">
    <source>
        <dbReference type="Proteomes" id="UP000271241"/>
    </source>
</evidence>
<name>A0A4P9XUJ3_9FUNG</name>
<feature type="chain" id="PRO_5020912025" evidence="7">
    <location>
        <begin position="27"/>
        <end position="391"/>
    </location>
</feature>
<organism evidence="10 11">
    <name type="scientific">Thamnocephalis sphaerospora</name>
    <dbReference type="NCBI Taxonomy" id="78915"/>
    <lineage>
        <taxon>Eukaryota</taxon>
        <taxon>Fungi</taxon>
        <taxon>Fungi incertae sedis</taxon>
        <taxon>Zoopagomycota</taxon>
        <taxon>Zoopagomycotina</taxon>
        <taxon>Zoopagomycetes</taxon>
        <taxon>Zoopagales</taxon>
        <taxon>Sigmoideomycetaceae</taxon>
        <taxon>Thamnocephalis</taxon>
    </lineage>
</organism>
<dbReference type="GO" id="GO:0005615">
    <property type="term" value="C:extracellular space"/>
    <property type="evidence" value="ECO:0007669"/>
    <property type="project" value="TreeGrafter"/>
</dbReference>
<sequence length="391" mass="40889">MRHAVADSKLLLFVAAAAATTRQSDSIHIAAAELKERVKDAYIVKLRGGVKSSSFLAESNLLTGSAQKMQHTYDHGRFQGFAGKLTLDEVERLRQDGRVEAVEPQKILYTAEQKGVPASWGLTRVSQRTLDLNEPYRYPKTAGEGIDVWVVDTGIQANHTDFGGRAVFAANFIQDEEAADLNGHGTHVAGTIASKTYGVAKKANVFGIKVLGGHGGGTTADVIAGIQYLVKNARIGLSIVNMSLGGSRSDMLDAAVAVAVDAGLPFIVAAGNDRGDACNNSPAGAVNAFAVAATDDDDMQAIFSSTGPCVRLYAPGVMITSLWKGKNGATMTISGTSMAAPHVAGIAALYLSTGTYDSVDALYNALENAATPNIVRGVTNGTPNKLAYNGN</sequence>
<evidence type="ECO:0000256" key="7">
    <source>
        <dbReference type="SAM" id="SignalP"/>
    </source>
</evidence>
<feature type="active site" description="Charge relay system" evidence="5">
    <location>
        <position position="152"/>
    </location>
</feature>
<evidence type="ECO:0000259" key="9">
    <source>
        <dbReference type="Pfam" id="PF05922"/>
    </source>
</evidence>
<dbReference type="PANTHER" id="PTHR43806">
    <property type="entry name" value="PEPTIDASE S8"/>
    <property type="match status" value="1"/>
</dbReference>
<dbReference type="PRINTS" id="PR00723">
    <property type="entry name" value="SUBTILISIN"/>
</dbReference>
<dbReference type="InterPro" id="IPR015500">
    <property type="entry name" value="Peptidase_S8_subtilisin-rel"/>
</dbReference>
<dbReference type="FunFam" id="3.40.50.200:FF:000014">
    <property type="entry name" value="Proteinase K"/>
    <property type="match status" value="1"/>
</dbReference>
<dbReference type="SUPFAM" id="SSF54897">
    <property type="entry name" value="Protease propeptides/inhibitors"/>
    <property type="match status" value="1"/>
</dbReference>
<dbReference type="STRING" id="78915.A0A4P9XUJ3"/>
<dbReference type="OrthoDB" id="206201at2759"/>
<dbReference type="InterPro" id="IPR034193">
    <property type="entry name" value="PCSK9_ProteinaseK-like"/>
</dbReference>
<dbReference type="AlphaFoldDB" id="A0A4P9XUJ3"/>
<feature type="domain" description="Inhibitor I9" evidence="9">
    <location>
        <begin position="42"/>
        <end position="110"/>
    </location>
</feature>
<comment type="similarity">
    <text evidence="1 5 6">Belongs to the peptidase S8 family.</text>
</comment>
<dbReference type="InterPro" id="IPR010259">
    <property type="entry name" value="S8pro/Inhibitor_I9"/>
</dbReference>
<evidence type="ECO:0000256" key="3">
    <source>
        <dbReference type="ARBA" id="ARBA00022801"/>
    </source>
</evidence>
<dbReference type="InterPro" id="IPR000209">
    <property type="entry name" value="Peptidase_S8/S53_dom"/>
</dbReference>
<keyword evidence="2 5" id="KW-0645">Protease</keyword>
<dbReference type="Gene3D" id="3.30.70.80">
    <property type="entry name" value="Peptidase S8 propeptide/proteinase inhibitor I9"/>
    <property type="match status" value="1"/>
</dbReference>
<keyword evidence="4 5" id="KW-0720">Serine protease</keyword>
<feature type="active site" description="Charge relay system" evidence="5">
    <location>
        <position position="337"/>
    </location>
</feature>
<evidence type="ECO:0000256" key="1">
    <source>
        <dbReference type="ARBA" id="ARBA00011073"/>
    </source>
</evidence>
<protein>
    <submittedName>
        <fullName evidence="10">Alkaline protease-like protein</fullName>
    </submittedName>
</protein>
<feature type="active site" description="Charge relay system" evidence="5">
    <location>
        <position position="184"/>
    </location>
</feature>
<evidence type="ECO:0000256" key="2">
    <source>
        <dbReference type="ARBA" id="ARBA00022670"/>
    </source>
</evidence>
<dbReference type="PROSITE" id="PS00136">
    <property type="entry name" value="SUBTILASE_ASP"/>
    <property type="match status" value="1"/>
</dbReference>
<keyword evidence="3 5" id="KW-0378">Hydrolase</keyword>
<dbReference type="Pfam" id="PF00082">
    <property type="entry name" value="Peptidase_S8"/>
    <property type="match status" value="1"/>
</dbReference>
<dbReference type="InterPro" id="IPR023828">
    <property type="entry name" value="Peptidase_S8_Ser-AS"/>
</dbReference>
<dbReference type="GO" id="GO:0006508">
    <property type="term" value="P:proteolysis"/>
    <property type="evidence" value="ECO:0007669"/>
    <property type="project" value="UniProtKB-KW"/>
</dbReference>
<reference evidence="11" key="1">
    <citation type="journal article" date="2018" name="Nat. Microbiol.">
        <title>Leveraging single-cell genomics to expand the fungal tree of life.</title>
        <authorList>
            <person name="Ahrendt S.R."/>
            <person name="Quandt C.A."/>
            <person name="Ciobanu D."/>
            <person name="Clum A."/>
            <person name="Salamov A."/>
            <person name="Andreopoulos B."/>
            <person name="Cheng J.F."/>
            <person name="Woyke T."/>
            <person name="Pelin A."/>
            <person name="Henrissat B."/>
            <person name="Reynolds N.K."/>
            <person name="Benny G.L."/>
            <person name="Smith M.E."/>
            <person name="James T.Y."/>
            <person name="Grigoriev I.V."/>
        </authorList>
    </citation>
    <scope>NUCLEOTIDE SEQUENCE [LARGE SCALE GENOMIC DNA]</scope>
    <source>
        <strain evidence="11">RSA 1356</strain>
    </source>
</reference>
<accession>A0A4P9XUJ3</accession>
<dbReference type="InterPro" id="IPR023827">
    <property type="entry name" value="Peptidase_S8_Asp-AS"/>
</dbReference>
<dbReference type="InterPro" id="IPR050131">
    <property type="entry name" value="Peptidase_S8_subtilisin-like"/>
</dbReference>
<dbReference type="CDD" id="cd04077">
    <property type="entry name" value="Peptidases_S8_PCSK9_ProteinaseK_like"/>
    <property type="match status" value="1"/>
</dbReference>
<dbReference type="InterPro" id="IPR036852">
    <property type="entry name" value="Peptidase_S8/S53_dom_sf"/>
</dbReference>
<dbReference type="GO" id="GO:0004252">
    <property type="term" value="F:serine-type endopeptidase activity"/>
    <property type="evidence" value="ECO:0007669"/>
    <property type="project" value="UniProtKB-UniRule"/>
</dbReference>
<evidence type="ECO:0000256" key="4">
    <source>
        <dbReference type="ARBA" id="ARBA00022825"/>
    </source>
</evidence>
<feature type="signal peptide" evidence="7">
    <location>
        <begin position="1"/>
        <end position="26"/>
    </location>
</feature>
<dbReference type="Proteomes" id="UP000271241">
    <property type="component" value="Unassembled WGS sequence"/>
</dbReference>
<gene>
    <name evidence="10" type="ORF">THASP1DRAFT_34278</name>
</gene>
<evidence type="ECO:0000256" key="5">
    <source>
        <dbReference type="PROSITE-ProRule" id="PRU01240"/>
    </source>
</evidence>
<evidence type="ECO:0000259" key="8">
    <source>
        <dbReference type="Pfam" id="PF00082"/>
    </source>
</evidence>
<keyword evidence="7" id="KW-0732">Signal</keyword>